<dbReference type="SUPFAM" id="SSF52540">
    <property type="entry name" value="P-loop containing nucleoside triphosphate hydrolases"/>
    <property type="match status" value="1"/>
</dbReference>
<feature type="compositionally biased region" description="Basic and acidic residues" evidence="10">
    <location>
        <begin position="240"/>
        <end position="266"/>
    </location>
</feature>
<dbReference type="Pfam" id="PF23007">
    <property type="entry name" value="DnaA_N-like_STI"/>
    <property type="match status" value="1"/>
</dbReference>
<dbReference type="EMBL" id="OZ023703">
    <property type="protein sequence ID" value="CAK9870726.1"/>
    <property type="molecule type" value="Genomic_DNA"/>
</dbReference>
<proteinExistence type="inferred from homology"/>
<evidence type="ECO:0000259" key="11">
    <source>
        <dbReference type="Pfam" id="PF12169"/>
    </source>
</evidence>
<keyword evidence="8" id="KW-0067">ATP-binding</keyword>
<dbReference type="InterPro" id="IPR045085">
    <property type="entry name" value="HLD_clamp_pol_III_gamma_tau"/>
</dbReference>
<keyword evidence="9" id="KW-0175">Coiled coil</keyword>
<evidence type="ECO:0000256" key="4">
    <source>
        <dbReference type="ARBA" id="ARBA00022705"/>
    </source>
</evidence>
<reference evidence="14 15" key="1">
    <citation type="submission" date="2024-03" db="EMBL/GenBank/DDBJ databases">
        <authorList>
            <consortium name="ELIXIR-Norway"/>
            <consortium name="Elixir Norway"/>
        </authorList>
    </citation>
    <scope>NUCLEOTIDE SEQUENCE [LARGE SCALE GENOMIC DNA]</scope>
</reference>
<evidence type="ECO:0000256" key="7">
    <source>
        <dbReference type="ARBA" id="ARBA00022833"/>
    </source>
</evidence>
<feature type="region of interest" description="Disordered" evidence="10">
    <location>
        <begin position="240"/>
        <end position="331"/>
    </location>
</feature>
<dbReference type="SUPFAM" id="SSF48019">
    <property type="entry name" value="post-AAA+ oligomerization domain-like"/>
    <property type="match status" value="1"/>
</dbReference>
<feature type="region of interest" description="Disordered" evidence="10">
    <location>
        <begin position="175"/>
        <end position="203"/>
    </location>
</feature>
<dbReference type="InterPro" id="IPR050238">
    <property type="entry name" value="DNA_Rep/Repair_Clamp_Loader"/>
</dbReference>
<dbReference type="InterPro" id="IPR027417">
    <property type="entry name" value="P-loop_NTPase"/>
</dbReference>
<feature type="region of interest" description="Disordered" evidence="10">
    <location>
        <begin position="560"/>
        <end position="699"/>
    </location>
</feature>
<evidence type="ECO:0000256" key="8">
    <source>
        <dbReference type="ARBA" id="ARBA00022840"/>
    </source>
</evidence>
<evidence type="ECO:0008006" key="16">
    <source>
        <dbReference type="Google" id="ProtNLM"/>
    </source>
</evidence>
<dbReference type="Pfam" id="PF13177">
    <property type="entry name" value="DNA_pol3_delta2"/>
    <property type="match status" value="1"/>
</dbReference>
<evidence type="ECO:0000313" key="15">
    <source>
        <dbReference type="Proteomes" id="UP001497522"/>
    </source>
</evidence>
<evidence type="ECO:0000256" key="1">
    <source>
        <dbReference type="ARBA" id="ARBA00006360"/>
    </source>
</evidence>
<evidence type="ECO:0000313" key="14">
    <source>
        <dbReference type="EMBL" id="CAK9870726.1"/>
    </source>
</evidence>
<feature type="domain" description="STICHEL DnaA-N-like alpha-beta" evidence="13">
    <location>
        <begin position="1112"/>
        <end position="1193"/>
    </location>
</feature>
<keyword evidence="7" id="KW-0862">Zinc</keyword>
<evidence type="ECO:0000256" key="5">
    <source>
        <dbReference type="ARBA" id="ARBA00022723"/>
    </source>
</evidence>
<comment type="similarity">
    <text evidence="1">Belongs to the DnaX/STICHEL family.</text>
</comment>
<feature type="compositionally biased region" description="Basic and acidic residues" evidence="10">
    <location>
        <begin position="376"/>
        <end position="397"/>
    </location>
</feature>
<name>A0ABP1B6B6_9BRYO</name>
<accession>A0ABP1B6B6</accession>
<feature type="region of interest" description="Disordered" evidence="10">
    <location>
        <begin position="1254"/>
        <end position="1283"/>
    </location>
</feature>
<dbReference type="NCBIfam" id="TIGR02397">
    <property type="entry name" value="dnaX_nterm"/>
    <property type="match status" value="1"/>
</dbReference>
<dbReference type="Pfam" id="PF12169">
    <property type="entry name" value="DNA_pol3_gamma3"/>
    <property type="match status" value="1"/>
</dbReference>
<feature type="compositionally biased region" description="Basic residues" evidence="10">
    <location>
        <begin position="177"/>
        <end position="190"/>
    </location>
</feature>
<gene>
    <name evidence="14" type="ORF">CSSPJE1EN2_LOCUS13394</name>
</gene>
<feature type="domain" description="DNA polymerase III gamma subunit" evidence="11">
    <location>
        <begin position="927"/>
        <end position="988"/>
    </location>
</feature>
<dbReference type="InterPro" id="IPR022754">
    <property type="entry name" value="DNA_pol_III_gamma-3"/>
</dbReference>
<sequence length="1343" mass="149093">MGKRVMLCTSYGNGASPDGALPYSQLAKMPHHNVCDLSEEEEEEEDDDDNPFQLKKQQDVVIVPGIQKRISRRSRRETMQQKRLAEVQQEKEMSRRIIRSPQVELMRELTAAVKKVRSLQDPSTLSSFDTLLEEDNSSSCVTGVSSRNNNNAAAAGPGMTMMMATTLGNELSQPLVAKKKKTRRSSKIRRGGGGGGVGVGDHHQLSNRQWRLGGAPAAAGSSDGARTLAAGCRITTQEIGGKHDNAAKGKEYRDGGPAADGRDRGGAAEAGGSVQAQAIVDLNGRREGNDRRCYDDDDESPQQCAPRRVEKEAYRYGDGGEGGQGDDEDDAENNARRLMMMSETRLLPCAPYPHHSFYVSELTSPAYDARTLQGLRDRQGQEEEERWLESQEEEGKHNSSVVQEESVEEEEEASSRMSNSASPFGRRGDPVKKKKKTTRQNGLNLRRVCSSSHVRRRSKSQKSSSGGGDCYGEEARIALTKNVDDDDEEPEVSSRLPRKQQPRRRGGLLLSLRCYWSRLLRKYKAKTKNKRLFFAFLRSRGCFFASCVFPVGKKKKRINKKEITKLQQQPQQRGARRNGSRSCAEEEEAAPASNNTTEKKKKKKKSPSPRPMHSYLGGVLQQGVADRDKKLQEMARSRRRAGERPSRKRSAAAVAISSQRKLSDDRERGPPQGFLAEKEEEEAQKAQEQEQGPQHQRLSHKYRPKSFKDLVGQTLVVRSLVGAITKGRVAPVYLFSGPRGTGKTSAARVFAAALVCLATEPHRRPCGLCKECTASFALNMSFHVREVNAANELEIEHMRALLSSMSSSPFPSHSRYQVFIVEGCDFLTPEMWRTFLKFLEDPPPDIVLILITTNPERLPLTATSRCQKFLFGKVKDAEIMSRLQMLAAKENLEVDVAALSLIASRADGSLRDAEGTLDQLSLLDNKVSLAIVQELVGLIPDDMLLDLLDLALSADAVNTVRCTRELLDLGVDALSLVAQLASLITNILGGSFDIHREMRSKGGFFRRDLCREEQHQLRQALKILLESEKQLRVSHDRPTWLTAALLQFAPDRSYVPSSVDTTQSEAKVHPAHSPLLKARNSSSEEVLQSSSNLLYDGHQVLAKSCDFHLLGHGELKDVWTKVLHSYRSDVLRQLMQAEGSLVSLSVANDNTYAVAHVEFQHPEHKARAERLQSGTCHAFQVALGCPVELNFRLARLQETILEDSKEHLQYDSIADSREDSPLSSSKKSELIGPISKVCAGKSLSKSSEVLGCPPDLKHGSLQNQQLEGTTGQPPVYSGNLDHQGFQSHRAGLDKADKIQSQTFKVHKPMKQKTLKLGSSRVEINSVWQQFKVFSTSLYHPAVR</sequence>
<dbReference type="PANTHER" id="PTHR11669">
    <property type="entry name" value="REPLICATION FACTOR C / DNA POLYMERASE III GAMMA-TAU SUBUNIT"/>
    <property type="match status" value="1"/>
</dbReference>
<evidence type="ECO:0000259" key="12">
    <source>
        <dbReference type="Pfam" id="PF22608"/>
    </source>
</evidence>
<dbReference type="Pfam" id="PF22608">
    <property type="entry name" value="DNAX_ATPase_lid"/>
    <property type="match status" value="1"/>
</dbReference>
<dbReference type="PANTHER" id="PTHR11669:SF0">
    <property type="entry name" value="PROTEIN STICHEL-LIKE 2"/>
    <property type="match status" value="1"/>
</dbReference>
<keyword evidence="15" id="KW-1185">Reference proteome</keyword>
<evidence type="ECO:0000256" key="2">
    <source>
        <dbReference type="ARBA" id="ARBA00022679"/>
    </source>
</evidence>
<keyword evidence="4" id="KW-0235">DNA replication</keyword>
<organism evidence="14 15">
    <name type="scientific">Sphagnum jensenii</name>
    <dbReference type="NCBI Taxonomy" id="128206"/>
    <lineage>
        <taxon>Eukaryota</taxon>
        <taxon>Viridiplantae</taxon>
        <taxon>Streptophyta</taxon>
        <taxon>Embryophyta</taxon>
        <taxon>Bryophyta</taxon>
        <taxon>Sphagnophytina</taxon>
        <taxon>Sphagnopsida</taxon>
        <taxon>Sphagnales</taxon>
        <taxon>Sphagnaceae</taxon>
        <taxon>Sphagnum</taxon>
    </lineage>
</organism>
<dbReference type="Gene3D" id="1.10.8.60">
    <property type="match status" value="1"/>
</dbReference>
<feature type="compositionally biased region" description="Basic and acidic residues" evidence="10">
    <location>
        <begin position="283"/>
        <end position="294"/>
    </location>
</feature>
<dbReference type="InterPro" id="IPR008921">
    <property type="entry name" value="DNA_pol3_clamp-load_cplx_C"/>
</dbReference>
<feature type="region of interest" description="Disordered" evidence="10">
    <location>
        <begin position="376"/>
        <end position="503"/>
    </location>
</feature>
<evidence type="ECO:0000256" key="10">
    <source>
        <dbReference type="SAM" id="MobiDB-lite"/>
    </source>
</evidence>
<keyword evidence="6" id="KW-0547">Nucleotide-binding</keyword>
<dbReference type="InterPro" id="IPR012763">
    <property type="entry name" value="DNA_pol_III_sug/sutau_N"/>
</dbReference>
<dbReference type="InterPro" id="IPR054506">
    <property type="entry name" value="DnaA_N-like_STI"/>
</dbReference>
<dbReference type="CDD" id="cd18137">
    <property type="entry name" value="HLD_clamp_pol_III_gamma_tau"/>
    <property type="match status" value="1"/>
</dbReference>
<evidence type="ECO:0000256" key="3">
    <source>
        <dbReference type="ARBA" id="ARBA00022695"/>
    </source>
</evidence>
<dbReference type="Proteomes" id="UP001497522">
    <property type="component" value="Chromosome 2"/>
</dbReference>
<feature type="compositionally biased region" description="Basic and acidic residues" evidence="10">
    <location>
        <begin position="625"/>
        <end position="645"/>
    </location>
</feature>
<keyword evidence="3" id="KW-0548">Nucleotidyltransferase</keyword>
<keyword evidence="5" id="KW-0479">Metal-binding</keyword>
<feature type="compositionally biased region" description="Polar residues" evidence="10">
    <location>
        <begin position="1260"/>
        <end position="1272"/>
    </location>
</feature>
<evidence type="ECO:0000256" key="9">
    <source>
        <dbReference type="ARBA" id="ARBA00023054"/>
    </source>
</evidence>
<protein>
    <recommendedName>
        <fullName evidence="16">AAA+ ATPase domain-containing protein</fullName>
    </recommendedName>
</protein>
<dbReference type="Gene3D" id="3.40.50.300">
    <property type="entry name" value="P-loop containing nucleotide triphosphate hydrolases"/>
    <property type="match status" value="1"/>
</dbReference>
<feature type="domain" description="DNA polymerase III subunit gamma/tau helical lid" evidence="12">
    <location>
        <begin position="879"/>
        <end position="919"/>
    </location>
</feature>
<evidence type="ECO:0000256" key="6">
    <source>
        <dbReference type="ARBA" id="ARBA00022741"/>
    </source>
</evidence>
<keyword evidence="2" id="KW-0808">Transferase</keyword>
<evidence type="ECO:0000259" key="13">
    <source>
        <dbReference type="Pfam" id="PF23007"/>
    </source>
</evidence>